<comment type="caution">
    <text evidence="15">The sequence shown here is derived from an EMBL/GenBank/DDBJ whole genome shotgun (WGS) entry which is preliminary data.</text>
</comment>
<feature type="binding site" evidence="11">
    <location>
        <position position="179"/>
    </location>
    <ligand>
        <name>substrate</name>
    </ligand>
</feature>
<dbReference type="SUPFAM" id="SSF52799">
    <property type="entry name" value="(Phosphotyrosine protein) phosphatases II"/>
    <property type="match status" value="1"/>
</dbReference>
<dbReference type="SMART" id="SM00194">
    <property type="entry name" value="PTPc"/>
    <property type="match status" value="1"/>
</dbReference>
<dbReference type="EMBL" id="JAINUF010000007">
    <property type="protein sequence ID" value="KAJ8353761.1"/>
    <property type="molecule type" value="Genomic_DNA"/>
</dbReference>
<accession>A0A9Q1IV53</accession>
<comment type="subcellular location">
    <subcellularLocation>
        <location evidence="2">Endomembrane system</location>
    </subcellularLocation>
    <subcellularLocation>
        <location evidence="1">Endoplasmic reticulum</location>
    </subcellularLocation>
</comment>
<dbReference type="EC" id="3.1.3.48" evidence="9"/>
<feature type="binding site" evidence="11">
    <location>
        <begin position="213"/>
        <end position="219"/>
    </location>
    <ligand>
        <name>substrate</name>
    </ligand>
</feature>
<evidence type="ECO:0000259" key="14">
    <source>
        <dbReference type="PROSITE" id="PS50056"/>
    </source>
</evidence>
<dbReference type="AlphaFoldDB" id="A0A9Q1IV53"/>
<feature type="active site" description="Phosphocysteine intermediate" evidence="10">
    <location>
        <position position="213"/>
    </location>
</feature>
<dbReference type="GO" id="GO:0070373">
    <property type="term" value="P:negative regulation of ERK1 and ERK2 cascade"/>
    <property type="evidence" value="ECO:0007669"/>
    <property type="project" value="TreeGrafter"/>
</dbReference>
<evidence type="ECO:0000259" key="13">
    <source>
        <dbReference type="PROSITE" id="PS50055"/>
    </source>
</evidence>
<evidence type="ECO:0000256" key="7">
    <source>
        <dbReference type="ARBA" id="ARBA00022912"/>
    </source>
</evidence>
<evidence type="ECO:0000313" key="16">
    <source>
        <dbReference type="Proteomes" id="UP001152622"/>
    </source>
</evidence>
<dbReference type="GO" id="GO:0005634">
    <property type="term" value="C:nucleus"/>
    <property type="evidence" value="ECO:0007669"/>
    <property type="project" value="TreeGrafter"/>
</dbReference>
<dbReference type="PROSITE" id="PS00383">
    <property type="entry name" value="TYR_PHOSPHATASE_1"/>
    <property type="match status" value="1"/>
</dbReference>
<keyword evidence="8" id="KW-0472">Membrane</keyword>
<dbReference type="Proteomes" id="UP001152622">
    <property type="component" value="Chromosome 7"/>
</dbReference>
<dbReference type="PRINTS" id="PR00700">
    <property type="entry name" value="PRTYPHPHTASE"/>
</dbReference>
<evidence type="ECO:0000256" key="10">
    <source>
        <dbReference type="PIRSR" id="PIRSR000926-1"/>
    </source>
</evidence>
<dbReference type="InterPro" id="IPR012265">
    <property type="entry name" value="Ptpn1/Ptpn2"/>
</dbReference>
<evidence type="ECO:0000256" key="4">
    <source>
        <dbReference type="ARBA" id="ARBA00022553"/>
    </source>
</evidence>
<evidence type="ECO:0000256" key="12">
    <source>
        <dbReference type="SAM" id="MobiDB-lite"/>
    </source>
</evidence>
<dbReference type="InterPro" id="IPR000242">
    <property type="entry name" value="PTP_cat"/>
</dbReference>
<comment type="catalytic activity">
    <reaction evidence="9">
        <text>O-phospho-L-tyrosyl-[protein] + H2O = L-tyrosyl-[protein] + phosphate</text>
        <dbReference type="Rhea" id="RHEA:10684"/>
        <dbReference type="Rhea" id="RHEA-COMP:10136"/>
        <dbReference type="Rhea" id="RHEA-COMP:20101"/>
        <dbReference type="ChEBI" id="CHEBI:15377"/>
        <dbReference type="ChEBI" id="CHEBI:43474"/>
        <dbReference type="ChEBI" id="CHEBI:46858"/>
        <dbReference type="ChEBI" id="CHEBI:61978"/>
        <dbReference type="EC" id="3.1.3.48"/>
    </reaction>
</comment>
<dbReference type="PROSITE" id="PS50055">
    <property type="entry name" value="TYR_PHOSPHATASE_PTP"/>
    <property type="match status" value="1"/>
</dbReference>
<dbReference type="PIRSF" id="PIRSF000926">
    <property type="entry name" value="Tyr-Ptase_nr1"/>
    <property type="match status" value="1"/>
</dbReference>
<dbReference type="OrthoDB" id="9450131at2759"/>
<feature type="domain" description="Tyrosine specific protein phosphatases" evidence="14">
    <location>
        <begin position="187"/>
        <end position="266"/>
    </location>
</feature>
<dbReference type="InterPro" id="IPR016130">
    <property type="entry name" value="Tyr_Pase_AS"/>
</dbReference>
<protein>
    <recommendedName>
        <fullName evidence="9">Tyrosine-protein phosphatase non-receptor type</fullName>
        <ecNumber evidence="9">3.1.3.48</ecNumber>
    </recommendedName>
</protein>
<dbReference type="PANTHER" id="PTHR46047">
    <property type="entry name" value="TYROSINE-PROTEIN PHOSPHATASE NON-RECEPTOR TYPE 61F"/>
    <property type="match status" value="1"/>
</dbReference>
<feature type="binding site" evidence="11">
    <location>
        <position position="260"/>
    </location>
    <ligand>
        <name>substrate</name>
    </ligand>
</feature>
<feature type="region of interest" description="Disordered" evidence="12">
    <location>
        <begin position="291"/>
        <end position="391"/>
    </location>
</feature>
<gene>
    <name evidence="15" type="ORF">SKAU_G00213280</name>
</gene>
<evidence type="ECO:0000256" key="5">
    <source>
        <dbReference type="ARBA" id="ARBA00022801"/>
    </source>
</evidence>
<organism evidence="15 16">
    <name type="scientific">Synaphobranchus kaupii</name>
    <name type="common">Kaup's arrowtooth eel</name>
    <dbReference type="NCBI Taxonomy" id="118154"/>
    <lineage>
        <taxon>Eukaryota</taxon>
        <taxon>Metazoa</taxon>
        <taxon>Chordata</taxon>
        <taxon>Craniata</taxon>
        <taxon>Vertebrata</taxon>
        <taxon>Euteleostomi</taxon>
        <taxon>Actinopterygii</taxon>
        <taxon>Neopterygii</taxon>
        <taxon>Teleostei</taxon>
        <taxon>Anguilliformes</taxon>
        <taxon>Synaphobranchidae</taxon>
        <taxon>Synaphobranchus</taxon>
    </lineage>
</organism>
<dbReference type="InterPro" id="IPR000387">
    <property type="entry name" value="Tyr_Pase_dom"/>
</dbReference>
<dbReference type="PROSITE" id="PS50056">
    <property type="entry name" value="TYR_PHOSPHATASE_2"/>
    <property type="match status" value="1"/>
</dbReference>
<dbReference type="InterPro" id="IPR029021">
    <property type="entry name" value="Prot-tyrosine_phosphatase-like"/>
</dbReference>
<feature type="compositionally biased region" description="Basic and acidic residues" evidence="12">
    <location>
        <begin position="370"/>
        <end position="391"/>
    </location>
</feature>
<comment type="similarity">
    <text evidence="3 9">Belongs to the protein-tyrosine phosphatase family. Non-receptor class 1 subfamily.</text>
</comment>
<dbReference type="GO" id="GO:0046426">
    <property type="term" value="P:negative regulation of receptor signaling pathway via JAK-STAT"/>
    <property type="evidence" value="ECO:0007669"/>
    <property type="project" value="TreeGrafter"/>
</dbReference>
<sequence>MDQEFKNMDSVGRWQNLYIEIRDQTHECPYKVAKFPENRNRNRYRDVSPYDHSRVKLENSENDYINASLVVVEEAQRNYILTQGPLRNTCGHFWLMIWEQRTKAVIMLNRVIEKGSEKCAQYWPAQEEREMSFRDTRFVVTLVSEDVKSYYTTRVLQLQNTSTGETREIFHFHYTTWPDFGVPESPASFLNFLYKVRESGSLATEHGPAVVHCSAGIGRSGTFSLVDSCLVLMDKRKDPTAVDIQKVLLDMRKYRMGLIQTPDQLRFSYMAVIEGAKCIMGDDSMQRQWQTLSREDQEPAKAQPPQPPKRPTDKLNGNRAPVPAQDAEPNSERTAGTGVARKEQDVDDSRGHVRKRHREERIAGTAQKIQEMKQRLSDSEKRRKRQRSSDT</sequence>
<dbReference type="Gene3D" id="3.90.190.10">
    <property type="entry name" value="Protein tyrosine phosphatase superfamily"/>
    <property type="match status" value="1"/>
</dbReference>
<dbReference type="GO" id="GO:0019901">
    <property type="term" value="F:protein kinase binding"/>
    <property type="evidence" value="ECO:0007669"/>
    <property type="project" value="TreeGrafter"/>
</dbReference>
<dbReference type="SMART" id="SM00404">
    <property type="entry name" value="PTPc_motif"/>
    <property type="match status" value="1"/>
</dbReference>
<evidence type="ECO:0000256" key="3">
    <source>
        <dbReference type="ARBA" id="ARBA00009701"/>
    </source>
</evidence>
<dbReference type="InterPro" id="IPR051985">
    <property type="entry name" value="NR_tyrosine_phosphatase"/>
</dbReference>
<keyword evidence="7 9" id="KW-0904">Protein phosphatase</keyword>
<evidence type="ECO:0000313" key="15">
    <source>
        <dbReference type="EMBL" id="KAJ8353761.1"/>
    </source>
</evidence>
<evidence type="ECO:0000256" key="11">
    <source>
        <dbReference type="PIRSR" id="PIRSR000926-2"/>
    </source>
</evidence>
<dbReference type="GO" id="GO:0004726">
    <property type="term" value="F:non-membrane spanning protein tyrosine phosphatase activity"/>
    <property type="evidence" value="ECO:0007669"/>
    <property type="project" value="TreeGrafter"/>
</dbReference>
<reference evidence="15" key="1">
    <citation type="journal article" date="2023" name="Science">
        <title>Genome structures resolve the early diversification of teleost fishes.</title>
        <authorList>
            <person name="Parey E."/>
            <person name="Louis A."/>
            <person name="Montfort J."/>
            <person name="Bouchez O."/>
            <person name="Roques C."/>
            <person name="Iampietro C."/>
            <person name="Lluch J."/>
            <person name="Castinel A."/>
            <person name="Donnadieu C."/>
            <person name="Desvignes T."/>
            <person name="Floi Bucao C."/>
            <person name="Jouanno E."/>
            <person name="Wen M."/>
            <person name="Mejri S."/>
            <person name="Dirks R."/>
            <person name="Jansen H."/>
            <person name="Henkel C."/>
            <person name="Chen W.J."/>
            <person name="Zahm M."/>
            <person name="Cabau C."/>
            <person name="Klopp C."/>
            <person name="Thompson A.W."/>
            <person name="Robinson-Rechavi M."/>
            <person name="Braasch I."/>
            <person name="Lecointre G."/>
            <person name="Bobe J."/>
            <person name="Postlethwait J.H."/>
            <person name="Berthelot C."/>
            <person name="Roest Crollius H."/>
            <person name="Guiguen Y."/>
        </authorList>
    </citation>
    <scope>NUCLEOTIDE SEQUENCE</scope>
    <source>
        <strain evidence="15">WJC10195</strain>
    </source>
</reference>
<dbReference type="PANTHER" id="PTHR46047:SF1">
    <property type="entry name" value="TYROSINE-PROTEIN PHOSPHATASE NON-RECEPTOR TYPE 2"/>
    <property type="match status" value="1"/>
</dbReference>
<dbReference type="InterPro" id="IPR003595">
    <property type="entry name" value="Tyr_Pase_cat"/>
</dbReference>
<dbReference type="GO" id="GO:0005783">
    <property type="term" value="C:endoplasmic reticulum"/>
    <property type="evidence" value="ECO:0007669"/>
    <property type="project" value="UniProtKB-SubCell"/>
</dbReference>
<keyword evidence="6" id="KW-0256">Endoplasmic reticulum</keyword>
<dbReference type="Pfam" id="PF00102">
    <property type="entry name" value="Y_phosphatase"/>
    <property type="match status" value="1"/>
</dbReference>
<feature type="compositionally biased region" description="Basic and acidic residues" evidence="12">
    <location>
        <begin position="340"/>
        <end position="351"/>
    </location>
</feature>
<keyword evidence="16" id="KW-1185">Reference proteome</keyword>
<evidence type="ECO:0000256" key="6">
    <source>
        <dbReference type="ARBA" id="ARBA00022824"/>
    </source>
</evidence>
<keyword evidence="4" id="KW-0597">Phosphoprotein</keyword>
<name>A0A9Q1IV53_SYNKA</name>
<proteinExistence type="inferred from homology"/>
<keyword evidence="5 9" id="KW-0378">Hydrolase</keyword>
<evidence type="ECO:0000256" key="1">
    <source>
        <dbReference type="ARBA" id="ARBA00004240"/>
    </source>
</evidence>
<evidence type="ECO:0000256" key="2">
    <source>
        <dbReference type="ARBA" id="ARBA00004308"/>
    </source>
</evidence>
<evidence type="ECO:0000256" key="8">
    <source>
        <dbReference type="ARBA" id="ARBA00023136"/>
    </source>
</evidence>
<evidence type="ECO:0000256" key="9">
    <source>
        <dbReference type="PIRNR" id="PIRNR000926"/>
    </source>
</evidence>
<dbReference type="FunFam" id="3.90.190.10:FF:000025">
    <property type="entry name" value="Tyrosine-protein phosphatase non-receptor type 1"/>
    <property type="match status" value="1"/>
</dbReference>
<feature type="domain" description="Tyrosine-protein phosphatase" evidence="13">
    <location>
        <begin position="1"/>
        <end position="275"/>
    </location>
</feature>